<proteinExistence type="predicted"/>
<comment type="caution">
    <text evidence="1">The sequence shown here is derived from an EMBL/GenBank/DDBJ whole genome shotgun (WGS) entry which is preliminary data.</text>
</comment>
<reference evidence="1 2" key="1">
    <citation type="submission" date="2019-08" db="EMBL/GenBank/DDBJ databases">
        <title>The genome of the soybean aphid Biotype 1, its phylome, world population structure and adaptation to the North American continent.</title>
        <authorList>
            <person name="Giordano R."/>
            <person name="Donthu R.K."/>
            <person name="Hernandez A.G."/>
            <person name="Wright C.L."/>
            <person name="Zimin A.V."/>
        </authorList>
    </citation>
    <scope>NUCLEOTIDE SEQUENCE [LARGE SCALE GENOMIC DNA]</scope>
    <source>
        <tissue evidence="1">Whole aphids</tissue>
    </source>
</reference>
<dbReference type="Proteomes" id="UP000475862">
    <property type="component" value="Unassembled WGS sequence"/>
</dbReference>
<evidence type="ECO:0000313" key="1">
    <source>
        <dbReference type="EMBL" id="KAE9526534.1"/>
    </source>
</evidence>
<protein>
    <submittedName>
        <fullName evidence="1">Uncharacterized protein</fullName>
    </submittedName>
</protein>
<evidence type="ECO:0000313" key="2">
    <source>
        <dbReference type="Proteomes" id="UP000475862"/>
    </source>
</evidence>
<gene>
    <name evidence="1" type="ORF">AGLY_013182</name>
</gene>
<name>A0A6G0T5L1_APHGL</name>
<dbReference type="EMBL" id="VYZN01000054">
    <property type="protein sequence ID" value="KAE9526534.1"/>
    <property type="molecule type" value="Genomic_DNA"/>
</dbReference>
<sequence>MFTPQVFKNTSLNHFFTRKLIKVESTQTHVNHVNHVHRHTIHKKTHNFKIGSKEQLIFDKIVLITSSIYVSIKNVYIWSKNLKMYAQFLLGTSHLHALFFTWYDILNFRSPVSLHGIHNPFSSSRPSAAITDYDYYLIIDLLNDEMCLTSVSERCYLFKFNIRGVNDENSYSIPVRRLQVAEFLGVPYYMFLFYGIGLRSISLTLKVKWACQE</sequence>
<dbReference type="AlphaFoldDB" id="A0A6G0T5L1"/>
<keyword evidence="2" id="KW-1185">Reference proteome</keyword>
<organism evidence="1 2">
    <name type="scientific">Aphis glycines</name>
    <name type="common">Soybean aphid</name>
    <dbReference type="NCBI Taxonomy" id="307491"/>
    <lineage>
        <taxon>Eukaryota</taxon>
        <taxon>Metazoa</taxon>
        <taxon>Ecdysozoa</taxon>
        <taxon>Arthropoda</taxon>
        <taxon>Hexapoda</taxon>
        <taxon>Insecta</taxon>
        <taxon>Pterygota</taxon>
        <taxon>Neoptera</taxon>
        <taxon>Paraneoptera</taxon>
        <taxon>Hemiptera</taxon>
        <taxon>Sternorrhyncha</taxon>
        <taxon>Aphidomorpha</taxon>
        <taxon>Aphidoidea</taxon>
        <taxon>Aphididae</taxon>
        <taxon>Aphidini</taxon>
        <taxon>Aphis</taxon>
        <taxon>Aphis</taxon>
    </lineage>
</organism>
<accession>A0A6G0T5L1</accession>